<sequence>MTNKRLARQLQFILEIDKLKAVLRRSLLLESHRRENSAEHSWHLAMMALVLAEHTDESINLLHTLKLLLVHDIVEIDAGDTYAYDADGQAGKDERESMAAERIFGILPVDQGEELISLWEEYEGQETPEARFALALDRLMPLLHNFHTGGVTWRENRVTIPQVEERMAPVSVASDALGRAVSAIVEQAIASGLLPNSWTEP</sequence>
<dbReference type="SUPFAM" id="SSF109604">
    <property type="entry name" value="HD-domain/PDEase-like"/>
    <property type="match status" value="1"/>
</dbReference>
<reference evidence="4" key="1">
    <citation type="submission" date="2019-09" db="EMBL/GenBank/DDBJ databases">
        <title>Characterisation of the sponge microbiome using genome-centric metagenomics.</title>
        <authorList>
            <person name="Engelberts J.P."/>
            <person name="Robbins S.J."/>
            <person name="De Goeij J.M."/>
            <person name="Aranda M."/>
            <person name="Bell S.C."/>
            <person name="Webster N.S."/>
        </authorList>
    </citation>
    <scope>NUCLEOTIDE SEQUENCE</scope>
    <source>
        <strain evidence="4">SB0675_bin_29</strain>
    </source>
</reference>
<evidence type="ECO:0000256" key="2">
    <source>
        <dbReference type="ARBA" id="ARBA00022801"/>
    </source>
</evidence>
<dbReference type="InterPro" id="IPR039356">
    <property type="entry name" value="YfbR/HDDC2"/>
</dbReference>
<proteinExistence type="predicted"/>
<feature type="domain" description="HD" evidence="3">
    <location>
        <begin position="16"/>
        <end position="168"/>
    </location>
</feature>
<dbReference type="PANTHER" id="PTHR11845:SF13">
    <property type="entry name" value="5'-DEOXYNUCLEOTIDASE HDDC2"/>
    <property type="match status" value="1"/>
</dbReference>
<comment type="caution">
    <text evidence="4">The sequence shown here is derived from an EMBL/GenBank/DDBJ whole genome shotgun (WGS) entry which is preliminary data.</text>
</comment>
<keyword evidence="1" id="KW-0479">Metal-binding</keyword>
<dbReference type="InterPro" id="IPR006674">
    <property type="entry name" value="HD_domain"/>
</dbReference>
<evidence type="ECO:0000259" key="3">
    <source>
        <dbReference type="Pfam" id="PF13023"/>
    </source>
</evidence>
<accession>A0A6B1G375</accession>
<dbReference type="Gene3D" id="1.10.3210.10">
    <property type="entry name" value="Hypothetical protein af1432"/>
    <property type="match status" value="1"/>
</dbReference>
<dbReference type="GO" id="GO:0046872">
    <property type="term" value="F:metal ion binding"/>
    <property type="evidence" value="ECO:0007669"/>
    <property type="project" value="UniProtKB-KW"/>
</dbReference>
<dbReference type="EMBL" id="VYDA01000606">
    <property type="protein sequence ID" value="MYH63379.1"/>
    <property type="molecule type" value="Genomic_DNA"/>
</dbReference>
<evidence type="ECO:0000256" key="1">
    <source>
        <dbReference type="ARBA" id="ARBA00022723"/>
    </source>
</evidence>
<dbReference type="Pfam" id="PF13023">
    <property type="entry name" value="HD_3"/>
    <property type="match status" value="1"/>
</dbReference>
<name>A0A6B1G375_9CHLR</name>
<dbReference type="GO" id="GO:0002953">
    <property type="term" value="F:5'-deoxynucleotidase activity"/>
    <property type="evidence" value="ECO:0007669"/>
    <property type="project" value="InterPro"/>
</dbReference>
<dbReference type="PANTHER" id="PTHR11845">
    <property type="entry name" value="5'-DEOXYNUCLEOTIDASE HDDC2"/>
    <property type="match status" value="1"/>
</dbReference>
<dbReference type="GO" id="GO:0005737">
    <property type="term" value="C:cytoplasm"/>
    <property type="evidence" value="ECO:0007669"/>
    <property type="project" value="TreeGrafter"/>
</dbReference>
<protein>
    <submittedName>
        <fullName evidence="4">HD domain-containing protein</fullName>
    </submittedName>
</protein>
<evidence type="ECO:0000313" key="4">
    <source>
        <dbReference type="EMBL" id="MYH63379.1"/>
    </source>
</evidence>
<gene>
    <name evidence="4" type="ORF">F4148_17040</name>
</gene>
<dbReference type="AlphaFoldDB" id="A0A6B1G375"/>
<organism evidence="4">
    <name type="scientific">Caldilineaceae bacterium SB0675_bin_29</name>
    <dbReference type="NCBI Taxonomy" id="2605266"/>
    <lineage>
        <taxon>Bacteria</taxon>
        <taxon>Bacillati</taxon>
        <taxon>Chloroflexota</taxon>
        <taxon>Caldilineae</taxon>
        <taxon>Caldilineales</taxon>
        <taxon>Caldilineaceae</taxon>
    </lineage>
</organism>
<keyword evidence="2" id="KW-0378">Hydrolase</keyword>